<dbReference type="EMBL" id="FMXO01000001">
    <property type="protein sequence ID" value="SDB03577.1"/>
    <property type="molecule type" value="Genomic_DNA"/>
</dbReference>
<protein>
    <submittedName>
        <fullName evidence="1">Uncharacterized protein</fullName>
    </submittedName>
</protein>
<sequence length="62" mass="6706">MTHAQAREMGVCAAKCCAWAAPRKACMAALFPMPGKDPKTCPAPADLMERWLLEMGLKKEAA</sequence>
<organism evidence="1 2">
    <name type="scientific">Desulfonatronum thiosulfatophilum</name>
    <dbReference type="NCBI Taxonomy" id="617002"/>
    <lineage>
        <taxon>Bacteria</taxon>
        <taxon>Pseudomonadati</taxon>
        <taxon>Thermodesulfobacteriota</taxon>
        <taxon>Desulfovibrionia</taxon>
        <taxon>Desulfovibrionales</taxon>
        <taxon>Desulfonatronaceae</taxon>
        <taxon>Desulfonatronum</taxon>
    </lineage>
</organism>
<keyword evidence="2" id="KW-1185">Reference proteome</keyword>
<reference evidence="1 2" key="1">
    <citation type="submission" date="2016-10" db="EMBL/GenBank/DDBJ databases">
        <authorList>
            <person name="de Groot N.N."/>
        </authorList>
    </citation>
    <scope>NUCLEOTIDE SEQUENCE [LARGE SCALE GENOMIC DNA]</scope>
    <source>
        <strain evidence="1 2">ASO4-2</strain>
    </source>
</reference>
<dbReference type="STRING" id="617002.SAMN05660653_00161"/>
<dbReference type="RefSeq" id="WP_092116238.1">
    <property type="nucleotide sequence ID" value="NZ_FMXO01000001.1"/>
</dbReference>
<proteinExistence type="predicted"/>
<accession>A0A1G6A589</accession>
<dbReference type="Proteomes" id="UP000198771">
    <property type="component" value="Unassembled WGS sequence"/>
</dbReference>
<evidence type="ECO:0000313" key="2">
    <source>
        <dbReference type="Proteomes" id="UP000198771"/>
    </source>
</evidence>
<gene>
    <name evidence="1" type="ORF">SAMN05660653_00161</name>
</gene>
<dbReference type="AlphaFoldDB" id="A0A1G6A589"/>
<name>A0A1G6A589_9BACT</name>
<evidence type="ECO:0000313" key="1">
    <source>
        <dbReference type="EMBL" id="SDB03577.1"/>
    </source>
</evidence>